<dbReference type="AlphaFoldDB" id="A0A136KI26"/>
<organism evidence="2 3">
    <name type="scientific">candidate division WS6 bacterium OLB21</name>
    <dbReference type="NCBI Taxonomy" id="1617427"/>
    <lineage>
        <taxon>Bacteria</taxon>
        <taxon>Candidatus Dojkabacteria</taxon>
    </lineage>
</organism>
<sequence>MSKKGFNLLRPQIEPPTVWTKVYDWAVGSARIVVILVELVVVLAFAIRIVIDVQSNNLNEEIKTKESIVLVFQSSELRYLNIQQRTSAYRDNWESTPVFSGIFAEVSSYLPPGGKELTVLINPSSGVFVSGTAPVAEIGVMEENFKNSNTFSRATLDSIEGEGAVIDAAFSLSADIAIQENREFQQIEQIVSKLN</sequence>
<name>A0A136KI26_9BACT</name>
<accession>A0A136KI26</accession>
<dbReference type="Proteomes" id="UP000070449">
    <property type="component" value="Unassembled WGS sequence"/>
</dbReference>
<keyword evidence="1" id="KW-0812">Transmembrane</keyword>
<evidence type="ECO:0000313" key="2">
    <source>
        <dbReference type="EMBL" id="KXK08943.1"/>
    </source>
</evidence>
<evidence type="ECO:0000256" key="1">
    <source>
        <dbReference type="SAM" id="Phobius"/>
    </source>
</evidence>
<gene>
    <name evidence="2" type="ORF">UZ20_WS6002000655</name>
</gene>
<keyword evidence="1" id="KW-1133">Transmembrane helix</keyword>
<evidence type="ECO:0000313" key="3">
    <source>
        <dbReference type="Proteomes" id="UP000070449"/>
    </source>
</evidence>
<comment type="caution">
    <text evidence="2">The sequence shown here is derived from an EMBL/GenBank/DDBJ whole genome shotgun (WGS) entry which is preliminary data.</text>
</comment>
<reference evidence="2 3" key="1">
    <citation type="submission" date="2015-02" db="EMBL/GenBank/DDBJ databases">
        <title>Improved understanding of the partial-nitritation anammox process through 23 genomes representing the majority of the microbial community.</title>
        <authorList>
            <person name="Speth D.R."/>
            <person name="In T Zandt M."/>
            <person name="Guerrero Cruz S."/>
            <person name="Jetten M.S."/>
            <person name="Dutilh B.E."/>
        </authorList>
    </citation>
    <scope>NUCLEOTIDE SEQUENCE [LARGE SCALE GENOMIC DNA]</scope>
    <source>
        <strain evidence="2">OLB21</strain>
    </source>
</reference>
<dbReference type="EMBL" id="JYPD01000021">
    <property type="protein sequence ID" value="KXK08943.1"/>
    <property type="molecule type" value="Genomic_DNA"/>
</dbReference>
<keyword evidence="1" id="KW-0472">Membrane</keyword>
<feature type="transmembrane region" description="Helical" evidence="1">
    <location>
        <begin position="32"/>
        <end position="51"/>
    </location>
</feature>
<protein>
    <submittedName>
        <fullName evidence="2">Uncharacterized protein</fullName>
    </submittedName>
</protein>
<dbReference type="STRING" id="1617427.UZ20_WS6002000655"/>
<proteinExistence type="predicted"/>